<dbReference type="OrthoDB" id="8560762at2"/>
<evidence type="ECO:0000256" key="1">
    <source>
        <dbReference type="SAM" id="Phobius"/>
    </source>
</evidence>
<name>A0A060NQ62_9BURK</name>
<protein>
    <submittedName>
        <fullName evidence="2">Uncharacterized protein containing DHHC-type Zn finger</fullName>
    </submittedName>
</protein>
<sequence length="165" mass="19650">MTIDDAFMLAANAVTVIGLPFALWTYVQQARKERENEEEEAYQHLSDAYNQFLQVVLAHADLQLRSTRALPNPSAEQRERMLVIFDMLISLFERAYLVAYKEPMTPTEQRRWNSWDDYMREWCRREDFAAALEHLLRGEDPDFVAYIERVAREERETQEPKHEHI</sequence>
<keyword evidence="1" id="KW-1133">Transmembrane helix</keyword>
<reference evidence="2 3" key="1">
    <citation type="journal article" date="2014" name="Nat. Commun.">
        <title>Physiological and genomic features of highly alkaliphilic hydrogen-utilizing Betaproteobacteria from a continental serpentinizing site.</title>
        <authorList>
            <person name="Suzuki S."/>
            <person name="Kuenen J.G."/>
            <person name="Schipper K."/>
            <person name="van der Velde S."/>
            <person name="Ishii S."/>
            <person name="Wu A."/>
            <person name="Sorokin D.Y."/>
            <person name="Tenney A."/>
            <person name="Meng X.Y."/>
            <person name="Morrill P.L."/>
            <person name="Kamagata Y."/>
            <person name="Muyzer G."/>
            <person name="Nealson K.H."/>
        </authorList>
    </citation>
    <scope>NUCLEOTIDE SEQUENCE [LARGE SCALE GENOMIC DNA]</scope>
    <source>
        <strain evidence="2 3">A1</strain>
    </source>
</reference>
<gene>
    <name evidence="2" type="ORF">SRAA_1819</name>
</gene>
<dbReference type="EMBL" id="AP014568">
    <property type="protein sequence ID" value="BAO81673.1"/>
    <property type="molecule type" value="Genomic_DNA"/>
</dbReference>
<proteinExistence type="predicted"/>
<keyword evidence="1" id="KW-0812">Transmembrane</keyword>
<keyword evidence="3" id="KW-1185">Reference proteome</keyword>
<dbReference type="KEGG" id="cbaa:SRAA_1819"/>
<evidence type="ECO:0000313" key="2">
    <source>
        <dbReference type="EMBL" id="BAO81673.1"/>
    </source>
</evidence>
<evidence type="ECO:0000313" key="3">
    <source>
        <dbReference type="Proteomes" id="UP000067461"/>
    </source>
</evidence>
<accession>A0A060NQ62</accession>
<dbReference type="HOGENOM" id="CLU_1624011_0_0_4"/>
<feature type="transmembrane region" description="Helical" evidence="1">
    <location>
        <begin position="6"/>
        <end position="27"/>
    </location>
</feature>
<organism evidence="2 3">
    <name type="scientific">Serpentinimonas raichei</name>
    <dbReference type="NCBI Taxonomy" id="1458425"/>
    <lineage>
        <taxon>Bacteria</taxon>
        <taxon>Pseudomonadati</taxon>
        <taxon>Pseudomonadota</taxon>
        <taxon>Betaproteobacteria</taxon>
        <taxon>Burkholderiales</taxon>
        <taxon>Comamonadaceae</taxon>
        <taxon>Serpentinimonas</taxon>
    </lineage>
</organism>
<keyword evidence="1" id="KW-0472">Membrane</keyword>
<dbReference type="STRING" id="1458425.SRAA_1819"/>
<dbReference type="AlphaFoldDB" id="A0A060NQ62"/>
<dbReference type="Proteomes" id="UP000067461">
    <property type="component" value="Chromosome"/>
</dbReference>
<dbReference type="RefSeq" id="WP_045532269.1">
    <property type="nucleotide sequence ID" value="NZ_AP014568.1"/>
</dbReference>